<evidence type="ECO:0000256" key="2">
    <source>
        <dbReference type="ARBA" id="ARBA00022741"/>
    </source>
</evidence>
<dbReference type="PROSITE" id="PS00211">
    <property type="entry name" value="ABC_TRANSPORTER_1"/>
    <property type="match status" value="1"/>
</dbReference>
<feature type="domain" description="ABC transporter" evidence="4">
    <location>
        <begin position="5"/>
        <end position="234"/>
    </location>
</feature>
<dbReference type="OrthoDB" id="6500128at2759"/>
<name>A0A5B8MVW4_9CHLO</name>
<evidence type="ECO:0000259" key="4">
    <source>
        <dbReference type="PROSITE" id="PS50893"/>
    </source>
</evidence>
<dbReference type="GO" id="GO:0016020">
    <property type="term" value="C:membrane"/>
    <property type="evidence" value="ECO:0007669"/>
    <property type="project" value="InterPro"/>
</dbReference>
<dbReference type="Gene3D" id="3.40.50.300">
    <property type="entry name" value="P-loop containing nucleotide triphosphate hydrolases"/>
    <property type="match status" value="1"/>
</dbReference>
<accession>A0A5B8MVW4</accession>
<sequence>MSAALEARRLWVKRGGGSGEQSKAVLKNVNLRVQRGHLHMLLGKNGSGKSTFMETIAGLLPISSGELSVAVQPCRVVSQNPDHSIILPTVWSEVAFGLWDQDLEPAVVEEKVLKALRQVNLEGMSASSIGTLSGGQKQRLALAGALVESPKLLLLDEITSFLDVENQFGVLRTVKDLIQGDPEGELSALWVTHRSEELQYASSASLMDKGEIVGVAADQSEVGDLVRQFEQVCRLQGDVW</sequence>
<keyword evidence="1" id="KW-0813">Transport</keyword>
<dbReference type="GO" id="GO:0009941">
    <property type="term" value="C:chloroplast envelope"/>
    <property type="evidence" value="ECO:0007669"/>
    <property type="project" value="TreeGrafter"/>
</dbReference>
<dbReference type="SUPFAM" id="SSF52540">
    <property type="entry name" value="P-loop containing nucleoside triphosphate hydrolases"/>
    <property type="match status" value="1"/>
</dbReference>
<evidence type="ECO:0000313" key="5">
    <source>
        <dbReference type="EMBL" id="QDZ24948.1"/>
    </source>
</evidence>
<reference evidence="5 6" key="1">
    <citation type="submission" date="2018-07" db="EMBL/GenBank/DDBJ databases">
        <title>The complete nuclear genome of the prasinophyte Chloropicon primus (CCMP1205).</title>
        <authorList>
            <person name="Pombert J.-F."/>
            <person name="Otis C."/>
            <person name="Turmel M."/>
            <person name="Lemieux C."/>
        </authorList>
    </citation>
    <scope>NUCLEOTIDE SEQUENCE [LARGE SCALE GENOMIC DNA]</scope>
    <source>
        <strain evidence="5 6">CCMP1205</strain>
    </source>
</reference>
<dbReference type="InterPro" id="IPR050334">
    <property type="entry name" value="Molybdenum_import_ModC"/>
</dbReference>
<evidence type="ECO:0000313" key="6">
    <source>
        <dbReference type="Proteomes" id="UP000316726"/>
    </source>
</evidence>
<dbReference type="GO" id="GO:0016887">
    <property type="term" value="F:ATP hydrolysis activity"/>
    <property type="evidence" value="ECO:0007669"/>
    <property type="project" value="InterPro"/>
</dbReference>
<dbReference type="CDD" id="cd03225">
    <property type="entry name" value="ABC_cobalt_CbiO_domain1"/>
    <property type="match status" value="1"/>
</dbReference>
<dbReference type="InterPro" id="IPR017871">
    <property type="entry name" value="ABC_transporter-like_CS"/>
</dbReference>
<dbReference type="InterPro" id="IPR003593">
    <property type="entry name" value="AAA+_ATPase"/>
</dbReference>
<dbReference type="EMBL" id="CP031048">
    <property type="protein sequence ID" value="QDZ24948.1"/>
    <property type="molecule type" value="Genomic_DNA"/>
</dbReference>
<proteinExistence type="predicted"/>
<dbReference type="GO" id="GO:0055085">
    <property type="term" value="P:transmembrane transport"/>
    <property type="evidence" value="ECO:0007669"/>
    <property type="project" value="InterPro"/>
</dbReference>
<keyword evidence="6" id="KW-1185">Reference proteome</keyword>
<dbReference type="AlphaFoldDB" id="A0A5B8MVW4"/>
<evidence type="ECO:0000256" key="1">
    <source>
        <dbReference type="ARBA" id="ARBA00022448"/>
    </source>
</evidence>
<dbReference type="STRING" id="1764295.A0A5B8MVW4"/>
<dbReference type="SMART" id="SM00382">
    <property type="entry name" value="AAA"/>
    <property type="match status" value="1"/>
</dbReference>
<keyword evidence="2" id="KW-0547">Nucleotide-binding</keyword>
<evidence type="ECO:0000256" key="3">
    <source>
        <dbReference type="ARBA" id="ARBA00022840"/>
    </source>
</evidence>
<organism evidence="5 6">
    <name type="scientific">Chloropicon primus</name>
    <dbReference type="NCBI Taxonomy" id="1764295"/>
    <lineage>
        <taxon>Eukaryota</taxon>
        <taxon>Viridiplantae</taxon>
        <taxon>Chlorophyta</taxon>
        <taxon>Chloropicophyceae</taxon>
        <taxon>Chloropicales</taxon>
        <taxon>Chloropicaceae</taxon>
        <taxon>Chloropicon</taxon>
    </lineage>
</organism>
<dbReference type="Pfam" id="PF00005">
    <property type="entry name" value="ABC_tran"/>
    <property type="match status" value="1"/>
</dbReference>
<dbReference type="PANTHER" id="PTHR43514:SF4">
    <property type="entry name" value="ABC TRANSPORTER I FAMILY MEMBER 10"/>
    <property type="match status" value="1"/>
</dbReference>
<dbReference type="InterPro" id="IPR003439">
    <property type="entry name" value="ABC_transporter-like_ATP-bd"/>
</dbReference>
<dbReference type="PANTHER" id="PTHR43514">
    <property type="entry name" value="ABC TRANSPORTER I FAMILY MEMBER 10"/>
    <property type="match status" value="1"/>
</dbReference>
<dbReference type="PROSITE" id="PS50893">
    <property type="entry name" value="ABC_TRANSPORTER_2"/>
    <property type="match status" value="1"/>
</dbReference>
<dbReference type="Proteomes" id="UP000316726">
    <property type="component" value="Chromosome 15"/>
</dbReference>
<dbReference type="InterPro" id="IPR027417">
    <property type="entry name" value="P-loop_NTPase"/>
</dbReference>
<protein>
    <submittedName>
        <fullName evidence="5">ABC transporter</fullName>
    </submittedName>
</protein>
<dbReference type="GO" id="GO:0005524">
    <property type="term" value="F:ATP binding"/>
    <property type="evidence" value="ECO:0007669"/>
    <property type="project" value="UniProtKB-KW"/>
</dbReference>
<gene>
    <name evidence="5" type="ORF">A3770_15p74660</name>
</gene>
<keyword evidence="3" id="KW-0067">ATP-binding</keyword>
<dbReference type="InterPro" id="IPR015856">
    <property type="entry name" value="ABC_transpr_CbiO/EcfA_su"/>
</dbReference>